<reference evidence="2" key="1">
    <citation type="submission" date="2020-09" db="EMBL/GenBank/DDBJ databases">
        <title>Taishania pollutisoli gen. nov., sp. nov., Isolated from Tetrabromobisphenol A-Contaminated Soil.</title>
        <authorList>
            <person name="Chen Q."/>
        </authorList>
    </citation>
    <scope>NUCLEOTIDE SEQUENCE</scope>
    <source>
        <strain evidence="2">CZZ-1</strain>
    </source>
</reference>
<evidence type="ECO:0000313" key="2">
    <source>
        <dbReference type="EMBL" id="MBC9812654.1"/>
    </source>
</evidence>
<proteinExistence type="predicted"/>
<evidence type="ECO:0000256" key="1">
    <source>
        <dbReference type="SAM" id="SignalP"/>
    </source>
</evidence>
<accession>A0A8J6TTC9</accession>
<evidence type="ECO:0008006" key="4">
    <source>
        <dbReference type="Google" id="ProtNLM"/>
    </source>
</evidence>
<organism evidence="2 3">
    <name type="scientific">Taishania pollutisoli</name>
    <dbReference type="NCBI Taxonomy" id="2766479"/>
    <lineage>
        <taxon>Bacteria</taxon>
        <taxon>Pseudomonadati</taxon>
        <taxon>Bacteroidota</taxon>
        <taxon>Flavobacteriia</taxon>
        <taxon>Flavobacteriales</taxon>
        <taxon>Crocinitomicaceae</taxon>
        <taxon>Taishania</taxon>
    </lineage>
</organism>
<evidence type="ECO:0000313" key="3">
    <source>
        <dbReference type="Proteomes" id="UP000652681"/>
    </source>
</evidence>
<protein>
    <recommendedName>
        <fullName evidence="4">Outer membrane protein beta-barrel domain-containing protein</fullName>
    </recommendedName>
</protein>
<gene>
    <name evidence="2" type="ORF">H9Y05_09240</name>
</gene>
<dbReference type="RefSeq" id="WP_163491424.1">
    <property type="nucleotide sequence ID" value="NZ_JACVEL010000005.1"/>
</dbReference>
<dbReference type="Proteomes" id="UP000652681">
    <property type="component" value="Unassembled WGS sequence"/>
</dbReference>
<dbReference type="AlphaFoldDB" id="A0A8J6TTC9"/>
<keyword evidence="3" id="KW-1185">Reference proteome</keyword>
<keyword evidence="1" id="KW-0732">Signal</keyword>
<feature type="chain" id="PRO_5035171850" description="Outer membrane protein beta-barrel domain-containing protein" evidence="1">
    <location>
        <begin position="20"/>
        <end position="272"/>
    </location>
</feature>
<sequence>MKQFISYSFCLLFSFSASSQGGYFGKKTVVSVDGSLRATLIYQSMLSNYRYNTGTLTGESSNPVIAGGFTASLSHYFTKNVGIGIDFSMTFNQLKMPYAKQLSYLPDYNQGYYIDYNSTATIEKMNMRTYYIIPKFEWASRGNLPIGICHSIGIGYANSVLTNDNYRILVRNLYDNNGNLIPSMEYKESTSTQRTLHGVVLEYGVKLRLPVTSFMAVNVASNLRFHMPHLQNLTMGGDSEYIDWEEDVRRSMRTSRGSNIMDIRAGLSFILF</sequence>
<dbReference type="EMBL" id="JACVEL010000005">
    <property type="protein sequence ID" value="MBC9812654.1"/>
    <property type="molecule type" value="Genomic_DNA"/>
</dbReference>
<comment type="caution">
    <text evidence="2">The sequence shown here is derived from an EMBL/GenBank/DDBJ whole genome shotgun (WGS) entry which is preliminary data.</text>
</comment>
<name>A0A8J6TTC9_9FLAO</name>
<feature type="signal peptide" evidence="1">
    <location>
        <begin position="1"/>
        <end position="19"/>
    </location>
</feature>